<reference evidence="4" key="1">
    <citation type="submission" date="2014-06" db="EMBL/GenBank/DDBJ databases">
        <authorList>
            <person name="Winans N.J."/>
            <person name="Newell P.D."/>
            <person name="Douglas A.E."/>
        </authorList>
    </citation>
    <scope>NUCLEOTIDE SEQUENCE [LARGE SCALE GENOMIC DNA]</scope>
    <source>
        <strain evidence="4">DsW_057</strain>
    </source>
</reference>
<evidence type="ECO:0000259" key="2">
    <source>
        <dbReference type="Pfam" id="PF04230"/>
    </source>
</evidence>
<dbReference type="Proteomes" id="UP000242683">
    <property type="component" value="Unassembled WGS sequence"/>
</dbReference>
<gene>
    <name evidence="3" type="ORF">HK23_10005</name>
</gene>
<dbReference type="InterPro" id="IPR007345">
    <property type="entry name" value="Polysacch_pyruvyl_Trfase"/>
</dbReference>
<keyword evidence="1" id="KW-0175">Coiled coil</keyword>
<proteinExistence type="predicted"/>
<sequence length="449" mass="51691">MNMNNENIRKAVREEIRQHPVLTSSLKHFAEHDAVYYPGYGNLGDALIALGTLDLFEDIGWAPKHVYGRHKHVLSGHSHVVMGGGGGWVKGLWESYTEQTVEFLQNGGQLLILPSSFSGFGECLLPYAAQVTIFCREQQSYDALIQQGMPEDRVFLCPDLAFYTQEKHFSDLEVAGHYPVLKIFRRDEEGISRPSRRDSVDLPLLFNDVQWATFDECLPPLRAAASLISQFECVETDRLHMAILFTLLGLTVKIKPSNYFKIKAVFDYTLHRFPTASFEESAQGYSCEEQNDDAYVRKLREEIKHLKREQQAEWERRTIALRQNDALLSRLEAVQEELGEASKKADILLEEKQAETRQKQAETRQKEDLMQQVGVLQNELKRKDDNFDQICLELAQLHEKKNGEFERLRQELETIRSSRLHRLGERYYTIFRLPGVGALLRGVRKIMTG</sequence>
<evidence type="ECO:0000313" key="4">
    <source>
        <dbReference type="Proteomes" id="UP000242683"/>
    </source>
</evidence>
<dbReference type="EMBL" id="JOPG01000038">
    <property type="protein sequence ID" value="OUJ04040.1"/>
    <property type="molecule type" value="Genomic_DNA"/>
</dbReference>
<dbReference type="OrthoDB" id="5242601at2"/>
<accession>A0A1Y3G324</accession>
<evidence type="ECO:0000256" key="1">
    <source>
        <dbReference type="SAM" id="Coils"/>
    </source>
</evidence>
<dbReference type="AlphaFoldDB" id="A0A1Y3G324"/>
<feature type="domain" description="Polysaccharide pyruvyl transferase" evidence="2">
    <location>
        <begin position="42"/>
        <end position="249"/>
    </location>
</feature>
<protein>
    <recommendedName>
        <fullName evidence="2">Polysaccharide pyruvyl transferase domain-containing protein</fullName>
    </recommendedName>
</protein>
<organism evidence="3 4">
    <name type="scientific">Acetobacter malorum</name>
    <dbReference type="NCBI Taxonomy" id="178901"/>
    <lineage>
        <taxon>Bacteria</taxon>
        <taxon>Pseudomonadati</taxon>
        <taxon>Pseudomonadota</taxon>
        <taxon>Alphaproteobacteria</taxon>
        <taxon>Acetobacterales</taxon>
        <taxon>Acetobacteraceae</taxon>
        <taxon>Acetobacter</taxon>
    </lineage>
</organism>
<evidence type="ECO:0000313" key="3">
    <source>
        <dbReference type="EMBL" id="OUJ04040.1"/>
    </source>
</evidence>
<name>A0A1Y3G324_9PROT</name>
<feature type="coiled-coil region" evidence="1">
    <location>
        <begin position="324"/>
        <end position="418"/>
    </location>
</feature>
<dbReference type="Pfam" id="PF04230">
    <property type="entry name" value="PS_pyruv_trans"/>
    <property type="match status" value="1"/>
</dbReference>
<comment type="caution">
    <text evidence="3">The sequence shown here is derived from an EMBL/GenBank/DDBJ whole genome shotgun (WGS) entry which is preliminary data.</text>
</comment>